<dbReference type="EMBL" id="CH473969">
    <property type="protein sequence ID" value="EDM07183.1"/>
    <property type="molecule type" value="Genomic_DNA"/>
</dbReference>
<reference evidence="1 2" key="2">
    <citation type="submission" date="2005-09" db="EMBL/GenBank/DDBJ databases">
        <authorList>
            <person name="Mural R.J."/>
            <person name="Li P.W."/>
            <person name="Adams M.D."/>
            <person name="Amanatides P.G."/>
            <person name="Baden-Tillson H."/>
            <person name="Barnstead M."/>
            <person name="Chin S.H."/>
            <person name="Dew I."/>
            <person name="Evans C.A."/>
            <person name="Ferriera S."/>
            <person name="Flanigan M."/>
            <person name="Fosler C."/>
            <person name="Glodek A."/>
            <person name="Gu Z."/>
            <person name="Holt R.A."/>
            <person name="Jennings D."/>
            <person name="Kraft C.L."/>
            <person name="Lu F."/>
            <person name="Nguyen T."/>
            <person name="Nusskern D.R."/>
            <person name="Pfannkoch C.M."/>
            <person name="Sitter C."/>
            <person name="Sutton G.G."/>
            <person name="Venter J.C."/>
            <person name="Wang Z."/>
            <person name="Woodage T."/>
            <person name="Zheng X.H."/>
            <person name="Zhong F."/>
        </authorList>
    </citation>
    <scope>NUCLEOTIDE SEQUENCE [LARGE SCALE GENOMIC DNA]</scope>
    <source>
        <strain evidence="1">BN</strain>
        <strain evidence="2">BN, Sprague-Dawley</strain>
    </source>
</reference>
<dbReference type="AlphaFoldDB" id="A6IUZ8"/>
<organism evidence="1 2">
    <name type="scientific">Rattus norvegicus</name>
    <name type="common">Rat</name>
    <dbReference type="NCBI Taxonomy" id="10116"/>
    <lineage>
        <taxon>Eukaryota</taxon>
        <taxon>Metazoa</taxon>
        <taxon>Chordata</taxon>
        <taxon>Craniata</taxon>
        <taxon>Vertebrata</taxon>
        <taxon>Euteleostomi</taxon>
        <taxon>Mammalia</taxon>
        <taxon>Eutheria</taxon>
        <taxon>Euarchontoglires</taxon>
        <taxon>Glires</taxon>
        <taxon>Rodentia</taxon>
        <taxon>Myomorpha</taxon>
        <taxon>Muroidea</taxon>
        <taxon>Muridae</taxon>
        <taxon>Murinae</taxon>
        <taxon>Rattus</taxon>
    </lineage>
</organism>
<accession>A6IUZ8</accession>
<dbReference type="Proteomes" id="UP000234681">
    <property type="component" value="Chromosome X"/>
</dbReference>
<proteinExistence type="predicted"/>
<evidence type="ECO:0000313" key="2">
    <source>
        <dbReference type="Proteomes" id="UP000234681"/>
    </source>
</evidence>
<gene>
    <name evidence="1" type="ORF">rCG_38027</name>
</gene>
<reference evidence="1" key="1">
    <citation type="journal article" date="2005" name="Genome Res.">
        <title>Gene and alternative splicing annotation with AIR.</title>
        <authorList>
            <person name="Florea L."/>
            <person name="Di Francesco V."/>
            <person name="Miller J."/>
            <person name="Turner R."/>
            <person name="Yao A."/>
            <person name="Harris M."/>
            <person name="Walenz B."/>
            <person name="Mobarry C."/>
            <person name="Merkulov G.V."/>
            <person name="Charlab R."/>
            <person name="Dew I."/>
            <person name="Deng Z."/>
            <person name="Istrail S."/>
            <person name="Li P."/>
            <person name="Sutton G."/>
        </authorList>
    </citation>
    <scope>NUCLEOTIDE SEQUENCE</scope>
    <source>
        <strain evidence="1">BN</strain>
    </source>
</reference>
<sequence>MEEYSLLVHPHLLACLYTPEPPTQGRRLPISSRCPTSQLLLQLPCLPPAASRLPCIMEL</sequence>
<dbReference type="EMBL" id="CH473969">
    <property type="protein sequence ID" value="EDM07182.1"/>
    <property type="molecule type" value="Genomic_DNA"/>
</dbReference>
<name>A6IUZ8_RAT</name>
<protein>
    <submittedName>
        <fullName evidence="1">RCG38027, isoform CRA_a</fullName>
    </submittedName>
</protein>
<evidence type="ECO:0000313" key="1">
    <source>
        <dbReference type="EMBL" id="EDM07183.1"/>
    </source>
</evidence>